<dbReference type="EMBL" id="PQVF01000003">
    <property type="protein sequence ID" value="POY37879.1"/>
    <property type="molecule type" value="Genomic_DNA"/>
</dbReference>
<proteinExistence type="predicted"/>
<dbReference type="GO" id="GO:0016740">
    <property type="term" value="F:transferase activity"/>
    <property type="evidence" value="ECO:0007669"/>
    <property type="project" value="UniProtKB-KW"/>
</dbReference>
<dbReference type="SUPFAM" id="SSF52540">
    <property type="entry name" value="P-loop containing nucleoside triphosphate hydrolases"/>
    <property type="match status" value="1"/>
</dbReference>
<evidence type="ECO:0000313" key="2">
    <source>
        <dbReference type="EMBL" id="POY37879.1"/>
    </source>
</evidence>
<dbReference type="InterPro" id="IPR038727">
    <property type="entry name" value="NadR/Ttd14_AAA_dom"/>
</dbReference>
<dbReference type="OrthoDB" id="9151999at2"/>
<name>A0A2S5A6D9_9SPHI</name>
<dbReference type="Pfam" id="PF13521">
    <property type="entry name" value="AAA_28"/>
    <property type="match status" value="1"/>
</dbReference>
<protein>
    <submittedName>
        <fullName evidence="2">Cytidyltransferase</fullName>
    </submittedName>
</protein>
<dbReference type="NCBIfam" id="TIGR00125">
    <property type="entry name" value="cyt_tran_rel"/>
    <property type="match status" value="1"/>
</dbReference>
<reference evidence="2 3" key="1">
    <citation type="submission" date="2018-01" db="EMBL/GenBank/DDBJ databases">
        <authorList>
            <person name="Gaut B.S."/>
            <person name="Morton B.R."/>
            <person name="Clegg M.T."/>
            <person name="Duvall M.R."/>
        </authorList>
    </citation>
    <scope>NUCLEOTIDE SEQUENCE [LARGE SCALE GENOMIC DNA]</scope>
    <source>
        <strain evidence="2 3">HR-AV</strain>
    </source>
</reference>
<evidence type="ECO:0000259" key="1">
    <source>
        <dbReference type="Pfam" id="PF13521"/>
    </source>
</evidence>
<accession>A0A2S5A6D9</accession>
<dbReference type="Proteomes" id="UP000236893">
    <property type="component" value="Unassembled WGS sequence"/>
</dbReference>
<dbReference type="InterPro" id="IPR004821">
    <property type="entry name" value="Cyt_trans-like"/>
</dbReference>
<keyword evidence="3" id="KW-1185">Reference proteome</keyword>
<feature type="domain" description="NadR/Ttd14 AAA" evidence="1">
    <location>
        <begin position="159"/>
        <end position="312"/>
    </location>
</feature>
<dbReference type="Gene3D" id="3.40.50.300">
    <property type="entry name" value="P-loop containing nucleotide triphosphate hydrolases"/>
    <property type="match status" value="1"/>
</dbReference>
<comment type="caution">
    <text evidence="2">The sequence shown here is derived from an EMBL/GenBank/DDBJ whole genome shotgun (WGS) entry which is preliminary data.</text>
</comment>
<dbReference type="InterPro" id="IPR014729">
    <property type="entry name" value="Rossmann-like_a/b/a_fold"/>
</dbReference>
<dbReference type="PANTHER" id="PTHR37512:SF1">
    <property type="entry name" value="NADR_TTD14 AAA DOMAIN-CONTAINING PROTEIN"/>
    <property type="match status" value="1"/>
</dbReference>
<dbReference type="SUPFAM" id="SSF52374">
    <property type="entry name" value="Nucleotidylyl transferase"/>
    <property type="match status" value="1"/>
</dbReference>
<evidence type="ECO:0000313" key="3">
    <source>
        <dbReference type="Proteomes" id="UP000236893"/>
    </source>
</evidence>
<dbReference type="InterPro" id="IPR052735">
    <property type="entry name" value="NAD_biosynth-regulator"/>
</dbReference>
<gene>
    <name evidence="2" type="ORF">C3K47_04945</name>
</gene>
<dbReference type="Gene3D" id="3.40.50.620">
    <property type="entry name" value="HUPs"/>
    <property type="match status" value="1"/>
</dbReference>
<dbReference type="AlphaFoldDB" id="A0A2S5A6D9"/>
<dbReference type="PANTHER" id="PTHR37512">
    <property type="entry name" value="TRIFUNCTIONAL NAD BIOSYNTHESIS/REGULATOR PROTEIN NADR"/>
    <property type="match status" value="1"/>
</dbReference>
<organism evidence="2 3">
    <name type="scientific">Solitalea longa</name>
    <dbReference type="NCBI Taxonomy" id="2079460"/>
    <lineage>
        <taxon>Bacteria</taxon>
        <taxon>Pseudomonadati</taxon>
        <taxon>Bacteroidota</taxon>
        <taxon>Sphingobacteriia</taxon>
        <taxon>Sphingobacteriales</taxon>
        <taxon>Sphingobacteriaceae</taxon>
        <taxon>Solitalea</taxon>
    </lineage>
</organism>
<keyword evidence="2" id="KW-0808">Transferase</keyword>
<dbReference type="RefSeq" id="WP_103788010.1">
    <property type="nucleotide sequence ID" value="NZ_PQVF01000003.1"/>
</dbReference>
<sequence length="333" mass="38132">MVKAFVFGKFLPFHTGHEALIRFALSKCDFLTVLVCCSDKETIDGNLRKNWIEESFFDQQNLEIRIVNYNENELPNTSASSREVSKIWSDHFKNILPDYSLLITSEPYGDYVAEFMGIQHICFDRERKAVPVSATAIRNNIVANWSFLSKGAKPFFCVKVVLLGTDSTGKSTLAEKLAQHYACSVVAEAGRELIPDSKALVYEDLVWVANEHAKRITDAVAGDNALVIIDTDIHITKSYSRFIFNKELKVDEDIIQANQAYLYLYLNNDVAYFQDGTRLVVEERRQLDLSHRQVLDAINIHYVEIKGNWTERFEKACECIDELLGRESKRIRL</sequence>
<dbReference type="InterPro" id="IPR027417">
    <property type="entry name" value="P-loop_NTPase"/>
</dbReference>